<comment type="caution">
    <text evidence="3">The sequence shown here is derived from an EMBL/GenBank/DDBJ whole genome shotgun (WGS) entry which is preliminary data.</text>
</comment>
<feature type="compositionally biased region" description="Polar residues" evidence="1">
    <location>
        <begin position="42"/>
        <end position="56"/>
    </location>
</feature>
<dbReference type="InterPro" id="IPR006016">
    <property type="entry name" value="UspA"/>
</dbReference>
<evidence type="ECO:0000313" key="3">
    <source>
        <dbReference type="EMBL" id="KAK7742018.1"/>
    </source>
</evidence>
<evidence type="ECO:0000313" key="4">
    <source>
        <dbReference type="Proteomes" id="UP001320245"/>
    </source>
</evidence>
<feature type="compositionally biased region" description="Low complexity" evidence="1">
    <location>
        <begin position="157"/>
        <end position="166"/>
    </location>
</feature>
<feature type="region of interest" description="Disordered" evidence="1">
    <location>
        <begin position="1"/>
        <end position="169"/>
    </location>
</feature>
<evidence type="ECO:0000259" key="2">
    <source>
        <dbReference type="Pfam" id="PF00582"/>
    </source>
</evidence>
<feature type="compositionally biased region" description="Acidic residues" evidence="1">
    <location>
        <begin position="493"/>
        <end position="514"/>
    </location>
</feature>
<proteinExistence type="predicted"/>
<dbReference type="PANTHER" id="PTHR47815">
    <property type="entry name" value="UNIVERSAL STRESS PROTEIN A FAMILY PROTEIN C25B2.10"/>
    <property type="match status" value="1"/>
</dbReference>
<gene>
    <name evidence="3" type="ORF">SLS53_004604</name>
</gene>
<feature type="compositionally biased region" description="Basic and acidic residues" evidence="1">
    <location>
        <begin position="1"/>
        <end position="11"/>
    </location>
</feature>
<name>A0AAN9U6U4_9PEZI</name>
<organism evidence="3 4">
    <name type="scientific">Cytospora paraplurivora</name>
    <dbReference type="NCBI Taxonomy" id="2898453"/>
    <lineage>
        <taxon>Eukaryota</taxon>
        <taxon>Fungi</taxon>
        <taxon>Dikarya</taxon>
        <taxon>Ascomycota</taxon>
        <taxon>Pezizomycotina</taxon>
        <taxon>Sordariomycetes</taxon>
        <taxon>Sordariomycetidae</taxon>
        <taxon>Diaporthales</taxon>
        <taxon>Cytosporaceae</taxon>
        <taxon>Cytospora</taxon>
    </lineage>
</organism>
<dbReference type="Proteomes" id="UP001320245">
    <property type="component" value="Unassembled WGS sequence"/>
</dbReference>
<evidence type="ECO:0000256" key="1">
    <source>
        <dbReference type="SAM" id="MobiDB-lite"/>
    </source>
</evidence>
<sequence length="591" mass="65244">MERTKNKRAEIANDTASSPTALATTAPETEKISLTAAPQRANFDTSSPGSGVSPRSQALPKQEEIGKNDTLRAAEDATAETTTSYFDLKTTEDDVRTQDMPASRITFSIPTKEGKEDGNDTYAERDSREFDTAVSSAVPSTVASPRTSQDDEEEDMGQSSAVSVSLSGGGSRHSSIASVAFRLPDESLPQGRARRHRNSLPPSSRFRKHVNFNNVALGEPTKQNFPSYTLVVRHLGYKSDQRRSRTFMVGIDDHQYSEEALQWLLNKFVDDGDEIVCVRVVEKDVRQLEADKRQASFQREANAEVERIKRKCGDNKALSIVLEYAVGKLHSTFQRLIQLHQPSMLIVGTRGRTLAGFQGLMATRNSFSKYCLQYSPVPVVVVRPDEKRQKKRDKRDNDPEKRSYRQMLQANKGIHEADSDTAADWQIESKLSADEEAGKVARALGLPATFDPTLKRFKPERQRSSLGVSKTAGEPGRLIATPTITPITSAANSEDEASGDEDEEGDGEEGEGEFEVASGATLLQAQKQEEERQKEQEQKERLHKMEVGEAAALLKHKTRELEDEEDEDEDNEEGGGAVDESSAAVNTSSTD</sequence>
<dbReference type="PANTHER" id="PTHR47815:SF1">
    <property type="entry name" value="UNIVERSAL STRESS PROTEIN A FAMILY PROTEIN C25B2.10"/>
    <property type="match status" value="1"/>
</dbReference>
<reference evidence="3 4" key="1">
    <citation type="journal article" date="2023" name="PLoS ONE">
        <title>Cytospora paraplurivora sp. nov. isolated from orchards with fruit tree decline syndrome in Ontario, Canada.</title>
        <authorList>
            <person name="Ilyukhin E."/>
            <person name="Nguyen H.D.T."/>
            <person name="Castle A.J."/>
            <person name="Ellouze W."/>
        </authorList>
    </citation>
    <scope>NUCLEOTIDE SEQUENCE [LARGE SCALE GENOMIC DNA]</scope>
    <source>
        <strain evidence="3 4">FDS-564</strain>
    </source>
</reference>
<dbReference type="Pfam" id="PF00582">
    <property type="entry name" value="Usp"/>
    <property type="match status" value="1"/>
</dbReference>
<feature type="compositionally biased region" description="Low complexity" evidence="1">
    <location>
        <begin position="132"/>
        <end position="145"/>
    </location>
</feature>
<accession>A0AAN9U6U4</accession>
<feature type="region of interest" description="Disordered" evidence="1">
    <location>
        <begin position="384"/>
        <end position="403"/>
    </location>
</feature>
<dbReference type="CDD" id="cd23659">
    <property type="entry name" value="USP_At3g01520-like"/>
    <property type="match status" value="1"/>
</dbReference>
<dbReference type="Gene3D" id="3.40.50.620">
    <property type="entry name" value="HUPs"/>
    <property type="match status" value="1"/>
</dbReference>
<feature type="compositionally biased region" description="Basic and acidic residues" evidence="1">
    <location>
        <begin position="112"/>
        <end position="131"/>
    </location>
</feature>
<feature type="region of interest" description="Disordered" evidence="1">
    <location>
        <begin position="457"/>
        <end position="591"/>
    </location>
</feature>
<keyword evidence="4" id="KW-1185">Reference proteome</keyword>
<protein>
    <recommendedName>
        <fullName evidence="2">UspA domain-containing protein</fullName>
    </recommendedName>
</protein>
<dbReference type="SUPFAM" id="SSF52402">
    <property type="entry name" value="Adenine nucleotide alpha hydrolases-like"/>
    <property type="match status" value="1"/>
</dbReference>
<feature type="compositionally biased region" description="Low complexity" evidence="1">
    <location>
        <begin position="15"/>
        <end position="27"/>
    </location>
</feature>
<feature type="compositionally biased region" description="Acidic residues" evidence="1">
    <location>
        <begin position="561"/>
        <end position="573"/>
    </location>
</feature>
<feature type="compositionally biased region" description="Low complexity" evidence="1">
    <location>
        <begin position="479"/>
        <end position="492"/>
    </location>
</feature>
<dbReference type="InterPro" id="IPR014729">
    <property type="entry name" value="Rossmann-like_a/b/a_fold"/>
</dbReference>
<dbReference type="EMBL" id="JAJSPL020000016">
    <property type="protein sequence ID" value="KAK7742018.1"/>
    <property type="molecule type" value="Genomic_DNA"/>
</dbReference>
<feature type="compositionally biased region" description="Basic and acidic residues" evidence="1">
    <location>
        <begin position="61"/>
        <end position="75"/>
    </location>
</feature>
<feature type="compositionally biased region" description="Basic and acidic residues" evidence="1">
    <location>
        <begin position="527"/>
        <end position="547"/>
    </location>
</feature>
<dbReference type="AlphaFoldDB" id="A0AAN9U6U4"/>
<feature type="domain" description="UspA" evidence="2">
    <location>
        <begin position="245"/>
        <end position="383"/>
    </location>
</feature>